<dbReference type="Proteomes" id="UP001234178">
    <property type="component" value="Unassembled WGS sequence"/>
</dbReference>
<evidence type="ECO:0000313" key="1">
    <source>
        <dbReference type="EMBL" id="KAK4021090.1"/>
    </source>
</evidence>
<accession>A0ABR0A7I2</accession>
<protein>
    <submittedName>
        <fullName evidence="1">Uncharacterized protein</fullName>
    </submittedName>
</protein>
<comment type="caution">
    <text evidence="1">The sequence shown here is derived from an EMBL/GenBank/DDBJ whole genome shotgun (WGS) entry which is preliminary data.</text>
</comment>
<gene>
    <name evidence="1" type="ORF">OUZ56_003021</name>
</gene>
<reference evidence="1 2" key="1">
    <citation type="journal article" date="2023" name="Nucleic Acids Res.">
        <title>The hologenome of Daphnia magna reveals possible DNA methylation and microbiome-mediated evolution of the host genome.</title>
        <authorList>
            <person name="Chaturvedi A."/>
            <person name="Li X."/>
            <person name="Dhandapani V."/>
            <person name="Marshall H."/>
            <person name="Kissane S."/>
            <person name="Cuenca-Cambronero M."/>
            <person name="Asole G."/>
            <person name="Calvet F."/>
            <person name="Ruiz-Romero M."/>
            <person name="Marangio P."/>
            <person name="Guigo R."/>
            <person name="Rago D."/>
            <person name="Mirbahai L."/>
            <person name="Eastwood N."/>
            <person name="Colbourne J.K."/>
            <person name="Zhou J."/>
            <person name="Mallon E."/>
            <person name="Orsini L."/>
        </authorList>
    </citation>
    <scope>NUCLEOTIDE SEQUENCE [LARGE SCALE GENOMIC DNA]</scope>
    <source>
        <strain evidence="1">LRV0_1</strain>
    </source>
</reference>
<keyword evidence="2" id="KW-1185">Reference proteome</keyword>
<evidence type="ECO:0000313" key="2">
    <source>
        <dbReference type="Proteomes" id="UP001234178"/>
    </source>
</evidence>
<organism evidence="1 2">
    <name type="scientific">Daphnia magna</name>
    <dbReference type="NCBI Taxonomy" id="35525"/>
    <lineage>
        <taxon>Eukaryota</taxon>
        <taxon>Metazoa</taxon>
        <taxon>Ecdysozoa</taxon>
        <taxon>Arthropoda</taxon>
        <taxon>Crustacea</taxon>
        <taxon>Branchiopoda</taxon>
        <taxon>Diplostraca</taxon>
        <taxon>Cladocera</taxon>
        <taxon>Anomopoda</taxon>
        <taxon>Daphniidae</taxon>
        <taxon>Daphnia</taxon>
    </lineage>
</organism>
<name>A0ABR0A7I2_9CRUS</name>
<sequence>MSFPSGKPMEGGGEPFWKCATVETSEQTSYASNLQAKQTMALGYNGVALLVTQLNVSTYGYTFAKSNARLEYAGTPGQEGQ</sequence>
<proteinExistence type="predicted"/>
<dbReference type="EMBL" id="JAOYFB010000036">
    <property type="protein sequence ID" value="KAK4021090.1"/>
    <property type="molecule type" value="Genomic_DNA"/>
</dbReference>